<dbReference type="Gene3D" id="3.30.420.180">
    <property type="entry name" value="CobE/GbiG C-terminal domain"/>
    <property type="match status" value="1"/>
</dbReference>
<dbReference type="GO" id="GO:0009236">
    <property type="term" value="P:cobalamin biosynthetic process"/>
    <property type="evidence" value="ECO:0007669"/>
    <property type="project" value="InterPro"/>
</dbReference>
<dbReference type="InterPro" id="IPR052553">
    <property type="entry name" value="CbiG_hydrolase"/>
</dbReference>
<dbReference type="InterPro" id="IPR002750">
    <property type="entry name" value="CobE/GbiG_C"/>
</dbReference>
<evidence type="ECO:0000313" key="3">
    <source>
        <dbReference type="Proteomes" id="UP000218785"/>
    </source>
</evidence>
<dbReference type="SUPFAM" id="SSF159664">
    <property type="entry name" value="CobE/GbiG C-terminal domain-like"/>
    <property type="match status" value="1"/>
</dbReference>
<reference evidence="2 3" key="1">
    <citation type="submission" date="2017-06" db="EMBL/GenBank/DDBJ databases">
        <title>Genome sequencing of cyanobaciteial culture collection at National Institute for Environmental Studies (NIES).</title>
        <authorList>
            <person name="Hirose Y."/>
            <person name="Shimura Y."/>
            <person name="Fujisawa T."/>
            <person name="Nakamura Y."/>
            <person name="Kawachi M."/>
        </authorList>
    </citation>
    <scope>NUCLEOTIDE SEQUENCE [LARGE SCALE GENOMIC DNA]</scope>
    <source>
        <strain evidence="2 3">NIES-37</strain>
    </source>
</reference>
<keyword evidence="3" id="KW-1185">Reference proteome</keyword>
<dbReference type="InterPro" id="IPR036518">
    <property type="entry name" value="CobE/GbiG_C_sf"/>
</dbReference>
<dbReference type="AlphaFoldDB" id="A0A1Z4N9K9"/>
<dbReference type="Proteomes" id="UP000218785">
    <property type="component" value="Chromosome"/>
</dbReference>
<evidence type="ECO:0000259" key="1">
    <source>
        <dbReference type="Pfam" id="PF01890"/>
    </source>
</evidence>
<dbReference type="PANTHER" id="PTHR37477">
    <property type="entry name" value="COBALT-PRECORRIN-5A HYDROLASE"/>
    <property type="match status" value="1"/>
</dbReference>
<dbReference type="PROSITE" id="PS51257">
    <property type="entry name" value="PROKAR_LIPOPROTEIN"/>
    <property type="match status" value="1"/>
</dbReference>
<gene>
    <name evidence="2" type="ORF">NIES37_64350</name>
</gene>
<protein>
    <submittedName>
        <fullName evidence="2">Cobalamin (Vitamin B12) biosynthesis CbiG protein</fullName>
    </submittedName>
</protein>
<feature type="domain" description="CobE/GbiG C-terminal" evidence="1">
    <location>
        <begin position="12"/>
        <end position="118"/>
    </location>
</feature>
<dbReference type="PANTHER" id="PTHR37477:SF1">
    <property type="entry name" value="COBALT-PRECORRIN-5A HYDROLASE"/>
    <property type="match status" value="1"/>
</dbReference>
<dbReference type="EMBL" id="AP018248">
    <property type="protein sequence ID" value="BAZ02423.1"/>
    <property type="molecule type" value="Genomic_DNA"/>
</dbReference>
<dbReference type="Pfam" id="PF01890">
    <property type="entry name" value="CbiG_C"/>
    <property type="match status" value="1"/>
</dbReference>
<accession>A0A1Z4N9K9</accession>
<sequence>MPELQKLSQHFWVGLGCQQGVSSKLIETAIEQVLRENQLNQSALAKGFGGAIAGLATINNKASEVGLVEFCQLHNFCLKTYPAEILRLVSVPNPGEITAQVMGTPSVAEAAAMLAAANIDCQSTIGLQIGENEEQFSTHQSLQLNAHLANLTPYLIDIGVRCLVPKQIFRLNDEPKAVTIAVAALIPPLSENNLAR</sequence>
<name>A0A1Z4N9K9_9CYAN</name>
<evidence type="ECO:0000313" key="2">
    <source>
        <dbReference type="EMBL" id="BAZ02423.1"/>
    </source>
</evidence>
<dbReference type="KEGG" id="ttq:NIES37_64350"/>
<proteinExistence type="predicted"/>
<organism evidence="2 3">
    <name type="scientific">Tolypothrix tenuis PCC 7101</name>
    <dbReference type="NCBI Taxonomy" id="231146"/>
    <lineage>
        <taxon>Bacteria</taxon>
        <taxon>Bacillati</taxon>
        <taxon>Cyanobacteriota</taxon>
        <taxon>Cyanophyceae</taxon>
        <taxon>Nostocales</taxon>
        <taxon>Tolypothrichaceae</taxon>
        <taxon>Tolypothrix</taxon>
    </lineage>
</organism>